<accession>A0A4V3ECE8</accession>
<dbReference type="RefSeq" id="WP_036476486.1">
    <property type="nucleotide sequence ID" value="NZ_SOAN01000004.1"/>
</dbReference>
<dbReference type="Pfam" id="PF25949">
    <property type="entry name" value="DUF7987"/>
    <property type="match status" value="1"/>
</dbReference>
<keyword evidence="1" id="KW-0472">Membrane</keyword>
<keyword evidence="1" id="KW-1133">Transmembrane helix</keyword>
<dbReference type="AlphaFoldDB" id="A0A4V3ECE8"/>
<dbReference type="InterPro" id="IPR058293">
    <property type="entry name" value="DUF7987"/>
</dbReference>
<sequence length="70" mass="7455">MRQYVVVACSAAVALAVNIAMDLSTDVPMLLRWAVVIGIAMVVTVLLSRWTAERTQRASAAPGESPEPLS</sequence>
<protein>
    <submittedName>
        <fullName evidence="2">Uncharacterized protein</fullName>
    </submittedName>
</protein>
<organism evidence="2 3">
    <name type="scientific">Nesterenkonia aurantiaca</name>
    <dbReference type="NCBI Taxonomy" id="1436010"/>
    <lineage>
        <taxon>Bacteria</taxon>
        <taxon>Bacillati</taxon>
        <taxon>Actinomycetota</taxon>
        <taxon>Actinomycetes</taxon>
        <taxon>Micrococcales</taxon>
        <taxon>Micrococcaceae</taxon>
        <taxon>Nesterenkonia</taxon>
    </lineage>
</organism>
<feature type="transmembrane region" description="Helical" evidence="1">
    <location>
        <begin position="30"/>
        <end position="47"/>
    </location>
</feature>
<name>A0A4V3ECE8_9MICC</name>
<evidence type="ECO:0000256" key="1">
    <source>
        <dbReference type="SAM" id="Phobius"/>
    </source>
</evidence>
<keyword evidence="3" id="KW-1185">Reference proteome</keyword>
<dbReference type="Proteomes" id="UP000294506">
    <property type="component" value="Unassembled WGS sequence"/>
</dbReference>
<comment type="caution">
    <text evidence="2">The sequence shown here is derived from an EMBL/GenBank/DDBJ whole genome shotgun (WGS) entry which is preliminary data.</text>
</comment>
<dbReference type="EMBL" id="SOAN01000004">
    <property type="protein sequence ID" value="TDS86182.1"/>
    <property type="molecule type" value="Genomic_DNA"/>
</dbReference>
<reference evidence="2 3" key="1">
    <citation type="submission" date="2019-03" db="EMBL/GenBank/DDBJ databases">
        <title>Genomic Encyclopedia of Type Strains, Phase III (KMG-III): the genomes of soil and plant-associated and newly described type strains.</title>
        <authorList>
            <person name="Whitman W."/>
        </authorList>
    </citation>
    <scope>NUCLEOTIDE SEQUENCE [LARGE SCALE GENOMIC DNA]</scope>
    <source>
        <strain evidence="2 3">DSM 27373</strain>
    </source>
</reference>
<proteinExistence type="predicted"/>
<evidence type="ECO:0000313" key="2">
    <source>
        <dbReference type="EMBL" id="TDS86182.1"/>
    </source>
</evidence>
<evidence type="ECO:0000313" key="3">
    <source>
        <dbReference type="Proteomes" id="UP000294506"/>
    </source>
</evidence>
<gene>
    <name evidence="2" type="ORF">EV640_104208</name>
</gene>
<keyword evidence="1" id="KW-0812">Transmembrane</keyword>